<keyword evidence="3" id="KW-0862">Zinc</keyword>
<feature type="compositionally biased region" description="Basic and acidic residues" evidence="4">
    <location>
        <begin position="76"/>
        <end position="100"/>
    </location>
</feature>
<organism evidence="6 7">
    <name type="scientific">Cryptolaemus montrouzieri</name>
    <dbReference type="NCBI Taxonomy" id="559131"/>
    <lineage>
        <taxon>Eukaryota</taxon>
        <taxon>Metazoa</taxon>
        <taxon>Ecdysozoa</taxon>
        <taxon>Arthropoda</taxon>
        <taxon>Hexapoda</taxon>
        <taxon>Insecta</taxon>
        <taxon>Pterygota</taxon>
        <taxon>Neoptera</taxon>
        <taxon>Endopterygota</taxon>
        <taxon>Coleoptera</taxon>
        <taxon>Polyphaga</taxon>
        <taxon>Cucujiformia</taxon>
        <taxon>Coccinelloidea</taxon>
        <taxon>Coccinellidae</taxon>
        <taxon>Scymninae</taxon>
        <taxon>Scymnini</taxon>
        <taxon>Cryptolaemus</taxon>
    </lineage>
</organism>
<evidence type="ECO:0000256" key="1">
    <source>
        <dbReference type="ARBA" id="ARBA00022723"/>
    </source>
</evidence>
<gene>
    <name evidence="6" type="ORF">HHI36_020479</name>
</gene>
<feature type="domain" description="FLYWCH-type" evidence="5">
    <location>
        <begin position="248"/>
        <end position="303"/>
    </location>
</feature>
<keyword evidence="7" id="KW-1185">Reference proteome</keyword>
<accession>A0ABD2NAM0</accession>
<protein>
    <recommendedName>
        <fullName evidence="5">FLYWCH-type domain-containing protein</fullName>
    </recommendedName>
</protein>
<evidence type="ECO:0000313" key="6">
    <source>
        <dbReference type="EMBL" id="KAL3275731.1"/>
    </source>
</evidence>
<dbReference type="GO" id="GO:0008270">
    <property type="term" value="F:zinc ion binding"/>
    <property type="evidence" value="ECO:0007669"/>
    <property type="project" value="UniProtKB-KW"/>
</dbReference>
<comment type="caution">
    <text evidence="6">The sequence shown here is derived from an EMBL/GenBank/DDBJ whole genome shotgun (WGS) entry which is preliminary data.</text>
</comment>
<keyword evidence="1" id="KW-0479">Metal-binding</keyword>
<proteinExistence type="predicted"/>
<evidence type="ECO:0000259" key="5">
    <source>
        <dbReference type="Pfam" id="PF04500"/>
    </source>
</evidence>
<feature type="region of interest" description="Disordered" evidence="4">
    <location>
        <begin position="1"/>
        <end position="25"/>
    </location>
</feature>
<evidence type="ECO:0000256" key="3">
    <source>
        <dbReference type="ARBA" id="ARBA00022833"/>
    </source>
</evidence>
<dbReference type="Proteomes" id="UP001516400">
    <property type="component" value="Unassembled WGS sequence"/>
</dbReference>
<evidence type="ECO:0000256" key="2">
    <source>
        <dbReference type="ARBA" id="ARBA00022771"/>
    </source>
</evidence>
<sequence length="726" mass="82392">MKEERREDDSISSTFSLDNSYKDGTMSTNVDVKIEELEEIGTHENNTMQSNLTFVGGSFIKEENIIVRICDKTHNSSEGYAKEDESDSPKIAKSREREDQDQNISSCNTTEDIVDVKNIKDEPFDDIENESQYDSSISIANVETNFTESNETEDENHKPSGLEAMNIFYIKEEPLDLKEECENMDDTDYEENSTSNYASNLVTYVPMILNSVADKKIAQIKDAKNDVAVGVRAKCIKPESVDTVSDLDGNMLLVVNNYLFKFNFCKKLGLKEWICKSQQRKCHANCYTQNDGKIVRYNLYHKHPPDLKTLSRFACIGPGKEKVLEDIHRKTSIKEITLSVTQCSKYKEYMTVKDETYIRNVLGRYRKGIVTSKIKSLKKALHETDIVYYNVISKPTRTYGTAKTKKIADSGVESSSQVSCDKAYIRQLDGNSVTDSTSKTKSIAESQALLPENMIEPKLIDTIRDFDGDTLLVVNNYMFGYNSISHNGIKEWFCEDYYKACQAKCYTQYNGKIVRYNLNHQHPPNFDRLGRLSCIAEGEQKILEDVDGTTTIEEIMDNFDKSNKYTRYLSAKDETYVKTILSRYQKSIMKSREYKKGLKGKGSKRPKPDDMHNTPVRKKSAETRCSTYHLEAEADSRMTLNSDESDNTGESDVSSIRQDGGMKKYPGLDVAGVDQNCTSPGSFEGTNQPISASAVEIQDLIVIKEEPLVIKTEFDNQSYSDNMELS</sequence>
<name>A0ABD2NAM0_9CUCU</name>
<dbReference type="EMBL" id="JABFTP020000083">
    <property type="protein sequence ID" value="KAL3275731.1"/>
    <property type="molecule type" value="Genomic_DNA"/>
</dbReference>
<feature type="region of interest" description="Disordered" evidence="4">
    <location>
        <begin position="595"/>
        <end position="690"/>
    </location>
</feature>
<dbReference type="Gene3D" id="2.20.25.240">
    <property type="match status" value="2"/>
</dbReference>
<dbReference type="InterPro" id="IPR007588">
    <property type="entry name" value="Znf_FLYWCH"/>
</dbReference>
<evidence type="ECO:0000256" key="4">
    <source>
        <dbReference type="SAM" id="MobiDB-lite"/>
    </source>
</evidence>
<feature type="region of interest" description="Disordered" evidence="4">
    <location>
        <begin position="76"/>
        <end position="110"/>
    </location>
</feature>
<feature type="compositionally biased region" description="Polar residues" evidence="4">
    <location>
        <begin position="675"/>
        <end position="690"/>
    </location>
</feature>
<evidence type="ECO:0000313" key="7">
    <source>
        <dbReference type="Proteomes" id="UP001516400"/>
    </source>
</evidence>
<feature type="domain" description="FLYWCH-type" evidence="5">
    <location>
        <begin position="463"/>
        <end position="522"/>
    </location>
</feature>
<dbReference type="Pfam" id="PF04500">
    <property type="entry name" value="FLYWCH"/>
    <property type="match status" value="2"/>
</dbReference>
<keyword evidence="2" id="KW-0863">Zinc-finger</keyword>
<reference evidence="6 7" key="1">
    <citation type="journal article" date="2021" name="BMC Biol.">
        <title>Horizontally acquired antibacterial genes associated with adaptive radiation of ladybird beetles.</title>
        <authorList>
            <person name="Li H.S."/>
            <person name="Tang X.F."/>
            <person name="Huang Y.H."/>
            <person name="Xu Z.Y."/>
            <person name="Chen M.L."/>
            <person name="Du X.Y."/>
            <person name="Qiu B.Y."/>
            <person name="Chen P.T."/>
            <person name="Zhang W."/>
            <person name="Slipinski A."/>
            <person name="Escalona H.E."/>
            <person name="Waterhouse R.M."/>
            <person name="Zwick A."/>
            <person name="Pang H."/>
        </authorList>
    </citation>
    <scope>NUCLEOTIDE SEQUENCE [LARGE SCALE GENOMIC DNA]</scope>
    <source>
        <strain evidence="6">SYSU2018</strain>
    </source>
</reference>
<dbReference type="AlphaFoldDB" id="A0ABD2NAM0"/>